<reference evidence="4" key="1">
    <citation type="submission" date="2017-01" db="EMBL/GenBank/DDBJ databases">
        <title>Comparative genomics of anhydrobiosis in the tardigrade Hypsibius dujardini.</title>
        <authorList>
            <person name="Yoshida Y."/>
            <person name="Koutsovoulos G."/>
            <person name="Laetsch D."/>
            <person name="Stevens L."/>
            <person name="Kumar S."/>
            <person name="Horikawa D."/>
            <person name="Ishino K."/>
            <person name="Komine S."/>
            <person name="Tomita M."/>
            <person name="Blaxter M."/>
            <person name="Arakawa K."/>
        </authorList>
    </citation>
    <scope>NUCLEOTIDE SEQUENCE [LARGE SCALE GENOMIC DNA]</scope>
    <source>
        <strain evidence="4">Z151</strain>
    </source>
</reference>
<evidence type="ECO:0000313" key="3">
    <source>
        <dbReference type="EMBL" id="OQV15236.1"/>
    </source>
</evidence>
<evidence type="ECO:0000256" key="1">
    <source>
        <dbReference type="SAM" id="Coils"/>
    </source>
</evidence>
<keyword evidence="4" id="KW-1185">Reference proteome</keyword>
<proteinExistence type="predicted"/>
<evidence type="ECO:0000313" key="4">
    <source>
        <dbReference type="Proteomes" id="UP000192578"/>
    </source>
</evidence>
<dbReference type="Proteomes" id="UP000192578">
    <property type="component" value="Unassembled WGS sequence"/>
</dbReference>
<gene>
    <name evidence="3" type="ORF">BV898_10618</name>
</gene>
<feature type="coiled-coil region" evidence="1">
    <location>
        <begin position="394"/>
        <end position="442"/>
    </location>
</feature>
<name>A0A1W0WJ63_HYPEX</name>
<dbReference type="AlphaFoldDB" id="A0A1W0WJ63"/>
<evidence type="ECO:0000256" key="2">
    <source>
        <dbReference type="SAM" id="MobiDB-lite"/>
    </source>
</evidence>
<feature type="region of interest" description="Disordered" evidence="2">
    <location>
        <begin position="311"/>
        <end position="331"/>
    </location>
</feature>
<feature type="compositionally biased region" description="Acidic residues" evidence="2">
    <location>
        <begin position="311"/>
        <end position="323"/>
    </location>
</feature>
<feature type="coiled-coil region" evidence="1">
    <location>
        <begin position="117"/>
        <end position="147"/>
    </location>
</feature>
<accession>A0A1W0WJ63</accession>
<organism evidence="3 4">
    <name type="scientific">Hypsibius exemplaris</name>
    <name type="common">Freshwater tardigrade</name>
    <dbReference type="NCBI Taxonomy" id="2072580"/>
    <lineage>
        <taxon>Eukaryota</taxon>
        <taxon>Metazoa</taxon>
        <taxon>Ecdysozoa</taxon>
        <taxon>Tardigrada</taxon>
        <taxon>Eutardigrada</taxon>
        <taxon>Parachela</taxon>
        <taxon>Hypsibioidea</taxon>
        <taxon>Hypsibiidae</taxon>
        <taxon>Hypsibius</taxon>
    </lineage>
</organism>
<keyword evidence="1" id="KW-0175">Coiled coil</keyword>
<dbReference type="EMBL" id="MTYJ01000092">
    <property type="protein sequence ID" value="OQV15236.1"/>
    <property type="molecule type" value="Genomic_DNA"/>
</dbReference>
<dbReference type="OrthoDB" id="10659409at2759"/>
<protein>
    <submittedName>
        <fullName evidence="3">Uncharacterized protein</fullName>
    </submittedName>
</protein>
<sequence length="640" mass="74737">MTKPIKLQHYVLEAIATLQSVADCLSQSVKDNAEFKVDAFDLHYVTGTLSEMAMEYGELVHNLEMACLDRVKYYENAPNMVCQFRRHIQTLVPHCQAASLRKLEDAMNTVKGVSQILSQLQTHRRRLRDDNERLTRLVEQVAKETEQIMETVLAYYNRRSQNEDALAVAFQSVTATEERVSLVENNMSLELDDWEEEELYMRMKEYELALNLCLEKDEIMWEEDAANEFDKEESSLRDALALLDHEMQDLRHGYDINMIVLRAQNKIHEAVIGKTLAERMARVADVERWALRIESPLLYLESEEDLGVLEEDEDRNEAYETDETACTGKPPEMATEEDIKLLFTPAVGEEQTEMKGIFNKEEWEGILGSFETVDQLQTKIKTLLITEKHMNDETQKIKRQLAARTRKLDKLKKDLISLNNEIARLQEGCDAFYNTLRDLEEQDESLRDRSIKELHQMHITTTEEIDQTKSLKEELRLLEYQLNDYILVSSLEMDDLADAITDQHEAEEEIKLNATLEFERHTLMLAQIECGRIEWQLQEALRKEIAGEYAYFVEQLRIFKLESQRITAFLQHAELLFEGLYWFYTARFGDMAVECANLRHCLEDAKARVKLWRAKIAEVRLMNEEEQKYLASQLQPLSEE</sequence>
<comment type="caution">
    <text evidence="3">The sequence shown here is derived from an EMBL/GenBank/DDBJ whole genome shotgun (WGS) entry which is preliminary data.</text>
</comment>